<reference evidence="1 2" key="1">
    <citation type="journal article" date="2015" name="Environ. Microbiol.">
        <title>Genome analyses suggest the presence of polyploidy and recent human-driven expansions in eight global populations of the honeybee pathogen Nosema ceranae.</title>
        <authorList>
            <person name="Pelin A."/>
            <person name="Selman M."/>
            <person name="Aris-Brosou S."/>
            <person name="Farinelli L."/>
            <person name="Corradi N."/>
        </authorList>
    </citation>
    <scope>NUCLEOTIDE SEQUENCE [LARGE SCALE GENOMIC DNA]</scope>
    <source>
        <strain evidence="1 2">PA08 1199</strain>
    </source>
</reference>
<dbReference type="AlphaFoldDB" id="A0A0F9ZE84"/>
<evidence type="ECO:0000313" key="1">
    <source>
        <dbReference type="EMBL" id="KKO75834.1"/>
    </source>
</evidence>
<dbReference type="SUPFAM" id="SSF50978">
    <property type="entry name" value="WD40 repeat-like"/>
    <property type="match status" value="1"/>
</dbReference>
<protein>
    <submittedName>
        <fullName evidence="1">Wd40 yvtn repeat-like-containing wd40 repeat protein</fullName>
    </submittedName>
</protein>
<dbReference type="VEuPathDB" id="MicrosporidiaDB:G9O61_00g014540"/>
<evidence type="ECO:0000313" key="2">
    <source>
        <dbReference type="Proteomes" id="UP000034350"/>
    </source>
</evidence>
<dbReference type="VEuPathDB" id="MicrosporidiaDB:AAJ76_1100059168"/>
<dbReference type="VEuPathDB" id="MicrosporidiaDB:NCER_101913"/>
<dbReference type="RefSeq" id="XP_024331576.1">
    <property type="nucleotide sequence ID" value="XM_024473766.1"/>
</dbReference>
<dbReference type="EMBL" id="JPQZ01000011">
    <property type="protein sequence ID" value="KKO75834.1"/>
    <property type="molecule type" value="Genomic_DNA"/>
</dbReference>
<dbReference type="Gene3D" id="2.130.10.10">
    <property type="entry name" value="YVTN repeat-like/Quinoprotein amine dehydrogenase"/>
    <property type="match status" value="1"/>
</dbReference>
<dbReference type="InterPro" id="IPR036322">
    <property type="entry name" value="WD40_repeat_dom_sf"/>
</dbReference>
<proteinExistence type="predicted"/>
<keyword evidence="2" id="KW-1185">Reference proteome</keyword>
<comment type="caution">
    <text evidence="1">The sequence shown here is derived from an EMBL/GenBank/DDBJ whole genome shotgun (WGS) entry which is preliminary data.</text>
</comment>
<sequence>MFDFSLTLKYINTFKLEHFNITCNDYNYKTGMLCFGTSEGSIIFSNTNLSSDLGNLKFMNKNITDVPIYNVNWLDDSRIGVTFSDSMFVIFDILSDKLLILENKSAAVRYIKRYDNNTFYTCGRDNFANAWDFRLMKIVKKLEHDNSVTCIEFNNNFIYTTSTPGTIINFWDIRYTKKGKYFATKNIVSLSYCRDLKFYKNNLYSKNIISHVHKISQTTSFNQKLVNKNIVSYCGSLTYNFFYDVLFTCVDNEVYCVRDNIFYKISSDCPVCAIGCIAYKNRYILLNNAQDIVLYRIEPRIDTNKHST</sequence>
<dbReference type="OrthoDB" id="2189754at2759"/>
<name>A0A0F9ZE84_9MICR</name>
<organism evidence="1 2">
    <name type="scientific">Vairimorpha ceranae</name>
    <dbReference type="NCBI Taxonomy" id="40302"/>
    <lineage>
        <taxon>Eukaryota</taxon>
        <taxon>Fungi</taxon>
        <taxon>Fungi incertae sedis</taxon>
        <taxon>Microsporidia</taxon>
        <taxon>Nosematidae</taxon>
        <taxon>Vairimorpha</taxon>
    </lineage>
</organism>
<dbReference type="Proteomes" id="UP000034350">
    <property type="component" value="Unassembled WGS sequence"/>
</dbReference>
<dbReference type="InterPro" id="IPR015943">
    <property type="entry name" value="WD40/YVTN_repeat-like_dom_sf"/>
</dbReference>
<gene>
    <name evidence="1" type="ORF">AAJ76_1100059168</name>
</gene>
<dbReference type="GeneID" id="36318663"/>
<accession>A0A0F9ZE84</accession>